<dbReference type="Ensembl" id="ENSEBUT00000017138.1">
    <property type="protein sequence ID" value="ENSEBUP00000016562.1"/>
    <property type="gene ID" value="ENSEBUG00000010389.1"/>
</dbReference>
<keyword evidence="4 7" id="KW-0175">Coiled coil</keyword>
<reference evidence="9" key="2">
    <citation type="submission" date="2025-09" db="UniProtKB">
        <authorList>
            <consortium name="Ensembl"/>
        </authorList>
    </citation>
    <scope>IDENTIFICATION</scope>
</reference>
<comment type="subcellular location">
    <subcellularLocation>
        <location evidence="1">Cell membrane</location>
        <topology evidence="1">Lipid-anchor</topology>
        <orientation evidence="1">Cytoplasmic side</orientation>
    </subcellularLocation>
</comment>
<keyword evidence="5" id="KW-0472">Membrane</keyword>
<evidence type="ECO:0000256" key="5">
    <source>
        <dbReference type="ARBA" id="ARBA00023136"/>
    </source>
</evidence>
<reference evidence="9" key="1">
    <citation type="submission" date="2025-08" db="UniProtKB">
        <authorList>
            <consortium name="Ensembl"/>
        </authorList>
    </citation>
    <scope>IDENTIFICATION</scope>
</reference>
<evidence type="ECO:0000313" key="10">
    <source>
        <dbReference type="Proteomes" id="UP000694388"/>
    </source>
</evidence>
<keyword evidence="2" id="KW-1003">Cell membrane</keyword>
<evidence type="ECO:0000256" key="7">
    <source>
        <dbReference type="SAM" id="Coils"/>
    </source>
</evidence>
<dbReference type="GO" id="GO:0005886">
    <property type="term" value="C:plasma membrane"/>
    <property type="evidence" value="ECO:0007669"/>
    <property type="project" value="UniProtKB-SubCell"/>
</dbReference>
<evidence type="ECO:0000256" key="4">
    <source>
        <dbReference type="ARBA" id="ARBA00023054"/>
    </source>
</evidence>
<dbReference type="Proteomes" id="UP000694388">
    <property type="component" value="Unplaced"/>
</dbReference>
<keyword evidence="3" id="KW-0597">Phosphoprotein</keyword>
<keyword evidence="6" id="KW-0449">Lipoprotein</keyword>
<evidence type="ECO:0008006" key="11">
    <source>
        <dbReference type="Google" id="ProtNLM"/>
    </source>
</evidence>
<evidence type="ECO:0000256" key="6">
    <source>
        <dbReference type="ARBA" id="ARBA00023288"/>
    </source>
</evidence>
<evidence type="ECO:0000313" key="9">
    <source>
        <dbReference type="Ensembl" id="ENSEBUP00000016562.1"/>
    </source>
</evidence>
<dbReference type="GO" id="GO:0008360">
    <property type="term" value="P:regulation of cell shape"/>
    <property type="evidence" value="ECO:0007669"/>
    <property type="project" value="InterPro"/>
</dbReference>
<dbReference type="AlphaFoldDB" id="A0A8C4QJT1"/>
<dbReference type="PANTHER" id="PTHR10498">
    <property type="entry name" value="PARALEMMIN-RELATED"/>
    <property type="match status" value="1"/>
</dbReference>
<dbReference type="PANTHER" id="PTHR10498:SF10">
    <property type="entry name" value="PALM2 AND AKAP2 FUSION-RELATED"/>
    <property type="match status" value="1"/>
</dbReference>
<feature type="region of interest" description="Disordered" evidence="8">
    <location>
        <begin position="134"/>
        <end position="157"/>
    </location>
</feature>
<proteinExistence type="predicted"/>
<feature type="coiled-coil region" evidence="7">
    <location>
        <begin position="22"/>
        <end position="101"/>
    </location>
</feature>
<dbReference type="Pfam" id="PF03285">
    <property type="entry name" value="Paralemmin"/>
    <property type="match status" value="1"/>
</dbReference>
<dbReference type="InterPro" id="IPR004965">
    <property type="entry name" value="Paralemmin"/>
</dbReference>
<sequence>MDDTLAMNTRVQMDGADLHKARLQALMEKRRLQTEIENKRRQLEEEKQKLKQIQSKLRREQWLLGNASPEDNGGDVLGPEKRKMAEEIERLEGELRTLCDREALAEALERELSIRLQATPNSLADIRRQLQDHFTETGPTENPPQPASDLPATSFPRRLNNYKGEQIAVPISVQMNVERSLKTGETRLVSASPIVAGSLPADAIKVPNSISKQVEP</sequence>
<protein>
    <recommendedName>
        <fullName evidence="11">Paralemmin</fullName>
    </recommendedName>
</protein>
<accession>A0A8C4QJT1</accession>
<name>A0A8C4QJT1_EPTBU</name>
<evidence type="ECO:0000256" key="8">
    <source>
        <dbReference type="SAM" id="MobiDB-lite"/>
    </source>
</evidence>
<evidence type="ECO:0000256" key="1">
    <source>
        <dbReference type="ARBA" id="ARBA00004342"/>
    </source>
</evidence>
<evidence type="ECO:0000256" key="2">
    <source>
        <dbReference type="ARBA" id="ARBA00022475"/>
    </source>
</evidence>
<evidence type="ECO:0000256" key="3">
    <source>
        <dbReference type="ARBA" id="ARBA00022553"/>
    </source>
</evidence>
<keyword evidence="10" id="KW-1185">Reference proteome</keyword>
<organism evidence="9 10">
    <name type="scientific">Eptatretus burgeri</name>
    <name type="common">Inshore hagfish</name>
    <dbReference type="NCBI Taxonomy" id="7764"/>
    <lineage>
        <taxon>Eukaryota</taxon>
        <taxon>Metazoa</taxon>
        <taxon>Chordata</taxon>
        <taxon>Craniata</taxon>
        <taxon>Vertebrata</taxon>
        <taxon>Cyclostomata</taxon>
        <taxon>Myxini</taxon>
        <taxon>Myxiniformes</taxon>
        <taxon>Myxinidae</taxon>
        <taxon>Eptatretinae</taxon>
        <taxon>Eptatretus</taxon>
    </lineage>
</organism>